<dbReference type="EnsemblBacteria" id="AAF11445">
    <property type="protein sequence ID" value="AAF11445"/>
    <property type="gene ID" value="DR_1891"/>
</dbReference>
<dbReference type="InParanoid" id="Q9RT74"/>
<feature type="repeat" description="TPR" evidence="3">
    <location>
        <begin position="274"/>
        <end position="307"/>
    </location>
</feature>
<dbReference type="PROSITE" id="PS50293">
    <property type="entry name" value="TPR_REGION"/>
    <property type="match status" value="1"/>
</dbReference>
<keyword evidence="6" id="KW-1185">Reference proteome</keyword>
<dbReference type="PIR" id="C75341">
    <property type="entry name" value="C75341"/>
</dbReference>
<evidence type="ECO:0000313" key="6">
    <source>
        <dbReference type="Proteomes" id="UP000002524"/>
    </source>
</evidence>
<reference evidence="5 6" key="1">
    <citation type="journal article" date="1999" name="Science">
        <title>Genome sequence of the radioresistant bacterium Deinococcus radiodurans R1.</title>
        <authorList>
            <person name="White O."/>
            <person name="Eisen J.A."/>
            <person name="Heidelberg J.F."/>
            <person name="Hickey E.K."/>
            <person name="Peterson J.D."/>
            <person name="Dodson R.J."/>
            <person name="Haft D.H."/>
            <person name="Gwinn M.L."/>
            <person name="Nelson W.C."/>
            <person name="Richardson D.L."/>
            <person name="Moffat K.S."/>
            <person name="Qin H."/>
            <person name="Jiang L."/>
            <person name="Pamphile W."/>
            <person name="Crosby M."/>
            <person name="Shen M."/>
            <person name="Vamathevan J.J."/>
            <person name="Lam P."/>
            <person name="McDonald L."/>
            <person name="Utterback T."/>
            <person name="Zalewski C."/>
            <person name="Makarova K.S."/>
            <person name="Aravind L."/>
            <person name="Daly M.J."/>
            <person name="Minton K.W."/>
            <person name="Fleischmann R.D."/>
            <person name="Ketchum K.A."/>
            <person name="Nelson K.E."/>
            <person name="Salzberg S."/>
            <person name="Smith H.O."/>
            <person name="Venter J.C."/>
            <person name="Fraser C.M."/>
        </authorList>
    </citation>
    <scope>NUCLEOTIDE SEQUENCE [LARGE SCALE GENOMIC DNA]</scope>
    <source>
        <strain evidence="6">ATCC 13939 / DSM 20539 / JCM 16871 / LMG 4051 / NBRC 15346 / NCIMB 9279 / R1 / VKM B-1422</strain>
    </source>
</reference>
<dbReference type="Proteomes" id="UP000002524">
    <property type="component" value="Chromosome 1"/>
</dbReference>
<evidence type="ECO:0000313" key="5">
    <source>
        <dbReference type="EMBL" id="AAF11445.1"/>
    </source>
</evidence>
<dbReference type="PATRIC" id="fig|243230.17.peg.2104"/>
<feature type="region of interest" description="Disordered" evidence="4">
    <location>
        <begin position="119"/>
        <end position="145"/>
    </location>
</feature>
<dbReference type="Gene3D" id="1.25.40.10">
    <property type="entry name" value="Tetratricopeptide repeat domain"/>
    <property type="match status" value="2"/>
</dbReference>
<dbReference type="InterPro" id="IPR011990">
    <property type="entry name" value="TPR-like_helical_dom_sf"/>
</dbReference>
<keyword evidence="2 3" id="KW-0802">TPR repeat</keyword>
<dbReference type="HOGENOM" id="CLU_042260_0_0_0"/>
<dbReference type="SUPFAM" id="SSF48452">
    <property type="entry name" value="TPR-like"/>
    <property type="match status" value="1"/>
</dbReference>
<dbReference type="OrthoDB" id="9814069at2"/>
<dbReference type="PaxDb" id="243230-DR_1891"/>
<dbReference type="SMART" id="SM00671">
    <property type="entry name" value="SEL1"/>
    <property type="match status" value="2"/>
</dbReference>
<evidence type="ECO:0000256" key="1">
    <source>
        <dbReference type="ARBA" id="ARBA00022737"/>
    </source>
</evidence>
<name>Q9RT74_DEIRA</name>
<dbReference type="Pfam" id="PF14559">
    <property type="entry name" value="TPR_19"/>
    <property type="match status" value="1"/>
</dbReference>
<feature type="repeat" description="TPR" evidence="3">
    <location>
        <begin position="186"/>
        <end position="219"/>
    </location>
</feature>
<dbReference type="STRING" id="243230.DR_1891"/>
<dbReference type="PROSITE" id="PS50005">
    <property type="entry name" value="TPR"/>
    <property type="match status" value="4"/>
</dbReference>
<organism evidence="5 6">
    <name type="scientific">Deinococcus radiodurans (strain ATCC 13939 / DSM 20539 / JCM 16871 / CCUG 27074 / LMG 4051 / NBRC 15346 / NCIMB 9279 / VKM B-1422 / R1)</name>
    <dbReference type="NCBI Taxonomy" id="243230"/>
    <lineage>
        <taxon>Bacteria</taxon>
        <taxon>Thermotogati</taxon>
        <taxon>Deinococcota</taxon>
        <taxon>Deinococci</taxon>
        <taxon>Deinococcales</taxon>
        <taxon>Deinococcaceae</taxon>
        <taxon>Deinococcus</taxon>
    </lineage>
</organism>
<evidence type="ECO:0000256" key="4">
    <source>
        <dbReference type="SAM" id="MobiDB-lite"/>
    </source>
</evidence>
<dbReference type="SUPFAM" id="SSF81901">
    <property type="entry name" value="HCP-like"/>
    <property type="match status" value="1"/>
</dbReference>
<feature type="repeat" description="TPR" evidence="3">
    <location>
        <begin position="152"/>
        <end position="185"/>
    </location>
</feature>
<proteinExistence type="predicted"/>
<dbReference type="Pfam" id="PF13432">
    <property type="entry name" value="TPR_16"/>
    <property type="match status" value="1"/>
</dbReference>
<dbReference type="PANTHER" id="PTHR44186:SF1">
    <property type="entry name" value="BARDET-BIEDL SYNDROME 4 PROTEIN"/>
    <property type="match status" value="1"/>
</dbReference>
<dbReference type="AlphaFoldDB" id="Q9RT74"/>
<sequence>MGGGGGSRGPGHAARIAAPPFRPPSPCPAMLAAGEMCGAAHCPARPAPVSCRDRPRRFSSPSPLPGSLFFSPVAAGRRVSRPIFLFCSFGGFCMQRFLTLALLGAAALGGALAQNAAPAPAPAPVAQPAPAPQTAPATPAAQPAAPAVRPPAANYVVVGNLYYDQGKFDQAYVAFRTAAELDPRNTQALLGLGRSQVRLRLYAPAVDTLRRLTTVDPQNVSGYVALSQAYQQQYMGSGDRASVTGNLDAALAVLQQAEAAVTALPEADRALAQSKLLNERGSVYRLQGKPTQAIEAFRQASALNPENSLLLFNLGDMYAASGQLPLAVSALQQAVILDPRDPYNRAYYAKLLALSGNLTSARVEAAQASRLVTGNAYATGQYGVVSYLAGDRTTARTQLAQAVRLDPLRYPEFYYYLGRLDLDGSDLKSARDNLTRAVALNSTSAEYAYYLGLAYERGVPGVAADNVRARENYDKALKLAPGYKQAQEGADRLKPPSSGN</sequence>
<feature type="compositionally biased region" description="Pro residues" evidence="4">
    <location>
        <begin position="119"/>
        <end position="133"/>
    </location>
</feature>
<evidence type="ECO:0000256" key="2">
    <source>
        <dbReference type="ARBA" id="ARBA00022803"/>
    </source>
</evidence>
<dbReference type="PANTHER" id="PTHR44186">
    <property type="match status" value="1"/>
</dbReference>
<dbReference type="SMART" id="SM00028">
    <property type="entry name" value="TPR"/>
    <property type="match status" value="6"/>
</dbReference>
<evidence type="ECO:0000256" key="3">
    <source>
        <dbReference type="PROSITE-ProRule" id="PRU00339"/>
    </source>
</evidence>
<dbReference type="KEGG" id="dra:DR_1891"/>
<protein>
    <submittedName>
        <fullName evidence="5">Tetratricopeptide repeat family protein</fullName>
    </submittedName>
</protein>
<dbReference type="eggNOG" id="COG0457">
    <property type="taxonomic scope" value="Bacteria"/>
</dbReference>
<feature type="repeat" description="TPR" evidence="3">
    <location>
        <begin position="308"/>
        <end position="341"/>
    </location>
</feature>
<dbReference type="InterPro" id="IPR006597">
    <property type="entry name" value="Sel1-like"/>
</dbReference>
<dbReference type="EMBL" id="AE000513">
    <property type="protein sequence ID" value="AAF11445.1"/>
    <property type="molecule type" value="Genomic_DNA"/>
</dbReference>
<feature type="compositionally biased region" description="Low complexity" evidence="4">
    <location>
        <begin position="134"/>
        <end position="145"/>
    </location>
</feature>
<accession>Q9RT74</accession>
<gene>
    <name evidence="5" type="ordered locus">DR_1891</name>
</gene>
<keyword evidence="1" id="KW-0677">Repeat</keyword>
<dbReference type="InterPro" id="IPR019734">
    <property type="entry name" value="TPR_rpt"/>
</dbReference>